<dbReference type="Pfam" id="PF23358">
    <property type="entry name" value="OST48_MD"/>
    <property type="match status" value="1"/>
</dbReference>
<dbReference type="GO" id="GO:0008250">
    <property type="term" value="C:oligosaccharyltransferase complex"/>
    <property type="evidence" value="ECO:0007669"/>
    <property type="project" value="TreeGrafter"/>
</dbReference>
<reference evidence="2" key="2">
    <citation type="submission" date="2013-10" db="EMBL/GenBank/DDBJ databases">
        <authorList>
            <person name="Aslett M."/>
        </authorList>
    </citation>
    <scope>NUCLEOTIDE SEQUENCE [LARGE SCALE GENOMIC DNA]</scope>
    <source>
        <strain evidence="2">Houghton</strain>
    </source>
</reference>
<keyword evidence="3" id="KW-1185">Reference proteome</keyword>
<evidence type="ECO:0000259" key="1">
    <source>
        <dbReference type="Pfam" id="PF23358"/>
    </source>
</evidence>
<gene>
    <name evidence="2" type="ORF">EMH_0007140</name>
</gene>
<dbReference type="EMBL" id="HG682758">
    <property type="protein sequence ID" value="CDJ30755.1"/>
    <property type="molecule type" value="Genomic_DNA"/>
</dbReference>
<dbReference type="VEuPathDB" id="ToxoDB:EMH_0007140"/>
<dbReference type="InterPro" id="IPR005013">
    <property type="entry name" value="DDOST_48_kDa_subunit"/>
</dbReference>
<dbReference type="GeneID" id="25375714"/>
<dbReference type="GO" id="GO:0018279">
    <property type="term" value="P:protein N-linked glycosylation via asparagine"/>
    <property type="evidence" value="ECO:0007669"/>
    <property type="project" value="InterPro"/>
</dbReference>
<protein>
    <recommendedName>
        <fullName evidence="1">OST48 middle domain-containing protein</fullName>
    </recommendedName>
</protein>
<organism evidence="2 3">
    <name type="scientific">Eimeria mitis</name>
    <dbReference type="NCBI Taxonomy" id="44415"/>
    <lineage>
        <taxon>Eukaryota</taxon>
        <taxon>Sar</taxon>
        <taxon>Alveolata</taxon>
        <taxon>Apicomplexa</taxon>
        <taxon>Conoidasida</taxon>
        <taxon>Coccidia</taxon>
        <taxon>Eucoccidiorida</taxon>
        <taxon>Eimeriorina</taxon>
        <taxon>Eimeriidae</taxon>
        <taxon>Eimeria</taxon>
    </lineage>
</organism>
<accession>U6JZ41</accession>
<dbReference type="InterPro" id="IPR055459">
    <property type="entry name" value="OST48_MD"/>
</dbReference>
<name>U6JZ41_9EIME</name>
<dbReference type="UniPathway" id="UPA00378"/>
<dbReference type="PANTHER" id="PTHR10830">
    <property type="entry name" value="DOLICHYL-DIPHOSPHOOLIGOSACCHARIDE--PROTEIN GLYCOSYLTRANSFERASE 48 KDA SUBUNIT"/>
    <property type="match status" value="1"/>
</dbReference>
<dbReference type="AlphaFoldDB" id="U6JZ41"/>
<proteinExistence type="predicted"/>
<dbReference type="PANTHER" id="PTHR10830:SF0">
    <property type="entry name" value="DOLICHYL-DIPHOSPHOOLIGOSACCHARIDE--PROTEIN GLYCOSYLTRANSFERASE 48 KDA SUBUNIT"/>
    <property type="match status" value="1"/>
</dbReference>
<evidence type="ECO:0000313" key="2">
    <source>
        <dbReference type="EMBL" id="CDJ30755.1"/>
    </source>
</evidence>
<sequence>MVERETPQGLWRPFEGQDVQVEYVLGDPLLRLFLQREADSPTFSAEFKAPDRAGILKFVLRHARLGYSSLLIHSLAPLRTPRTDDADQLQPSGGFYYFVAVAVLLGMPHLPL</sequence>
<dbReference type="RefSeq" id="XP_013353320.1">
    <property type="nucleotide sequence ID" value="XM_013497866.1"/>
</dbReference>
<dbReference type="Proteomes" id="UP000030744">
    <property type="component" value="Unassembled WGS sequence"/>
</dbReference>
<reference evidence="2" key="1">
    <citation type="submission" date="2013-10" db="EMBL/GenBank/DDBJ databases">
        <title>Genomic analysis of the causative agents of coccidiosis in chickens.</title>
        <authorList>
            <person name="Reid A.J."/>
            <person name="Blake D."/>
            <person name="Billington K."/>
            <person name="Browne H."/>
            <person name="Dunn M."/>
            <person name="Hung S."/>
            <person name="Kawahara F."/>
            <person name="Miranda-Saavedra D."/>
            <person name="Mourier T."/>
            <person name="Nagra H."/>
            <person name="Otto T.D."/>
            <person name="Rawlings N."/>
            <person name="Sanchez A."/>
            <person name="Sanders M."/>
            <person name="Subramaniam C."/>
            <person name="Tay Y."/>
            <person name="Dear P."/>
            <person name="Doerig C."/>
            <person name="Gruber A."/>
            <person name="Parkinson J."/>
            <person name="Shirley M."/>
            <person name="Wan K.L."/>
            <person name="Berriman M."/>
            <person name="Tomley F."/>
            <person name="Pain A."/>
        </authorList>
    </citation>
    <scope>NUCLEOTIDE SEQUENCE [LARGE SCALE GENOMIC DNA]</scope>
    <source>
        <strain evidence="2">Houghton</strain>
    </source>
</reference>
<dbReference type="OrthoDB" id="346134at2759"/>
<feature type="domain" description="OST48 middle" evidence="1">
    <location>
        <begin position="8"/>
        <end position="106"/>
    </location>
</feature>
<evidence type="ECO:0000313" key="3">
    <source>
        <dbReference type="Proteomes" id="UP000030744"/>
    </source>
</evidence>